<proteinExistence type="inferred from homology"/>
<protein>
    <recommendedName>
        <fullName evidence="3">THO complex subunit 2</fullName>
    </recommendedName>
</protein>
<evidence type="ECO:0000256" key="5">
    <source>
        <dbReference type="SAM" id="MobiDB-lite"/>
    </source>
</evidence>
<dbReference type="Pfam" id="PF11732">
    <property type="entry name" value="Thoc2"/>
    <property type="match status" value="1"/>
</dbReference>
<evidence type="ECO:0000256" key="2">
    <source>
        <dbReference type="ARBA" id="ARBA00007857"/>
    </source>
</evidence>
<keyword evidence="4" id="KW-0539">Nucleus</keyword>
<feature type="domain" description="THO complex subunitTHOC2 C-terminal" evidence="6">
    <location>
        <begin position="1237"/>
        <end position="1348"/>
    </location>
</feature>
<dbReference type="PANTHER" id="PTHR21597">
    <property type="entry name" value="THO2 PROTEIN"/>
    <property type="match status" value="1"/>
</dbReference>
<comment type="caution">
    <text evidence="9">The sequence shown here is derived from an EMBL/GenBank/DDBJ whole genome shotgun (WGS) entry which is preliminary data.</text>
</comment>
<evidence type="ECO:0000313" key="10">
    <source>
        <dbReference type="Proteomes" id="UP001360560"/>
    </source>
</evidence>
<keyword evidence="10" id="KW-1185">Reference proteome</keyword>
<feature type="compositionally biased region" description="Low complexity" evidence="5">
    <location>
        <begin position="353"/>
        <end position="366"/>
    </location>
</feature>
<feature type="compositionally biased region" description="Polar residues" evidence="5">
    <location>
        <begin position="1552"/>
        <end position="1561"/>
    </location>
</feature>
<dbReference type="InterPro" id="IPR021726">
    <property type="entry name" value="THO_THOC2_N"/>
</dbReference>
<evidence type="ECO:0000313" key="9">
    <source>
        <dbReference type="EMBL" id="GMM38710.1"/>
    </source>
</evidence>
<feature type="compositionally biased region" description="Gly residues" evidence="5">
    <location>
        <begin position="1661"/>
        <end position="1671"/>
    </location>
</feature>
<dbReference type="GO" id="GO:0006406">
    <property type="term" value="P:mRNA export from nucleus"/>
    <property type="evidence" value="ECO:0007669"/>
    <property type="project" value="InterPro"/>
</dbReference>
<feature type="region of interest" description="Disordered" evidence="5">
    <location>
        <begin position="1402"/>
        <end position="1671"/>
    </location>
</feature>
<dbReference type="GeneID" id="90076698"/>
<evidence type="ECO:0000259" key="8">
    <source>
        <dbReference type="Pfam" id="PF16134"/>
    </source>
</evidence>
<feature type="compositionally biased region" description="Low complexity" evidence="5">
    <location>
        <begin position="1531"/>
        <end position="1550"/>
    </location>
</feature>
<comment type="subcellular location">
    <subcellularLocation>
        <location evidence="1">Nucleus</location>
    </subcellularLocation>
</comment>
<feature type="compositionally biased region" description="Basic and acidic residues" evidence="5">
    <location>
        <begin position="1641"/>
        <end position="1660"/>
    </location>
</feature>
<accession>A0AAV5QUS4</accession>
<feature type="compositionally biased region" description="Basic and acidic residues" evidence="5">
    <location>
        <begin position="1414"/>
        <end position="1453"/>
    </location>
</feature>
<dbReference type="PANTHER" id="PTHR21597:SF0">
    <property type="entry name" value="THO COMPLEX SUBUNIT 2"/>
    <property type="match status" value="1"/>
</dbReference>
<feature type="compositionally biased region" description="Basic and acidic residues" evidence="5">
    <location>
        <begin position="1186"/>
        <end position="1206"/>
    </location>
</feature>
<feature type="region of interest" description="Disordered" evidence="5">
    <location>
        <begin position="1186"/>
        <end position="1258"/>
    </location>
</feature>
<dbReference type="GO" id="GO:0000445">
    <property type="term" value="C:THO complex part of transcription export complex"/>
    <property type="evidence" value="ECO:0007669"/>
    <property type="project" value="TreeGrafter"/>
</dbReference>
<feature type="compositionally biased region" description="Acidic residues" evidence="5">
    <location>
        <begin position="1454"/>
        <end position="1467"/>
    </location>
</feature>
<feature type="domain" description="THO complex subunit 2 N-terminal" evidence="8">
    <location>
        <begin position="34"/>
        <end position="659"/>
    </location>
</feature>
<gene>
    <name evidence="9" type="ORF">DASC09_060490</name>
</gene>
<dbReference type="GO" id="GO:0003729">
    <property type="term" value="F:mRNA binding"/>
    <property type="evidence" value="ECO:0007669"/>
    <property type="project" value="TreeGrafter"/>
</dbReference>
<evidence type="ECO:0000256" key="4">
    <source>
        <dbReference type="ARBA" id="ARBA00023242"/>
    </source>
</evidence>
<comment type="similarity">
    <text evidence="2">Belongs to the THOC2 family.</text>
</comment>
<sequence>MSSGSNNADDDGPLWVWFSPEDIPKTGDPAYVDKLYKEIVGTNSNHFENEKLGVFFYEFLFIFSSLELFPSDTSATKFINAFLKKSGTYVNNDLGICFIQMLNTFPPENYHIANLISYCDVFRQTLKKYLRSDLAKASRIIDGYAKKSITFARGQSKIKNYNLLYECSEGYSKLIVEVFEAINSPDALLMTQYVNEVILKLIGTYSLDPNRVLDVILDIFTANLSKNYKFCIQLLRKSLWWPKVEASADCHNLDSLSIGGSAIGAQLLGLKVLNPTMTNKPNSSEMVKYLVVMLIKEGFISFGSFFHYLTPDDSEFPNLEGQFKEYMNDKIFKATASALALAAPLKLDDEENNSNNNNDNNSNNPGGNTGSTSGGRPAAGDVNDEKYQPLGGKINLKYEFLKLFLLFGCYDEAIFLLTKYPVLAQMSDEIPHHIHRLFQACADDFYYENYHPIKDQAVKNSLMSKSMIGFLRDNNYIDYDHQKTKLIDTFKLPAGDNKSVFFYRNWDRALPKIKSIDELFSLANELLSFSGAKLALDGELITKLVRIGIKDITDNGKSKESGEITEEEYKTIQDKWLQFFRKFIFVAIPLMGTNSPLVEMTFSLFALFPTHARYNLYGELEMKLKKRNLFINLEYDQATKKTKDGLKRLSKTNANAIMRNLSKISFSNPLPFFQVITTQVESYDNLIDLIVLSARYYNAYAWDVLSYVLLTRLTSRRNFVQSDGLNDRLWLQNLSSFIGKLCVNYPSNFNFEIIVEFISRRLYEFDNITIILFKEIINNVSGIANISNLTMSQIDLLSSGAKSVARTVYNVIFDKRASTLCSNASLKFLQSLISTDAKDAEIFNSNEQDISKLSELFILLTEYYKQQVYLDRSGENHSKILSLRNDELNGLIHTYITMLNHFCPSQEFLANNLLSLESLLFEHKIDIEWAFELWRGSMAAPPVKKTVAGKSAANPWSKLLNPISKAIMKDERFQYIDWKGLSGELFVSFWQMSLYDINYCSKNYEIGDKLVHQISGLEKSINNRVSSLSKDMVQKKKLEKIELESMLKNLESDKLAHKTHDAMIQKRIKAEKKTWFSGKKDTKLQAKVFIENCLLPRLIHSPFDAIYCAKFLILLLKESSEVFQTVSLEILNVLFSDVICSTIFSSTPQEAENFGLFFSKVLEYLNSLRIKKVFFMEKLGIELPKEETKKTEDDGEKPGNEEEKNVISEPQDDGDDNNEDVEMKEGDDNNDDDDDGYNNKNENEAKFENQDEDEVDDEAEEGDLAIFNEYTLQLYGWHSQTVSAIISCLQNHDYMYRRNAITFLKNLVGYFPVVIDHCEELLEQIETIFVNDEREDIRLASSAIIGLLKSKQAEWVAVYDFYKMPLSEKKAYNATKQKAAEELKSLQDELKIEKQIKRTEESKLREIEEEEKREEERLRREAEAKEKEKEEAEAEAKRAEEEEKKKNEENEKEQPEEETTENNDEPTDVDRKEPLAKPTGENSVKSTEKSVSGDGKDNSSIPGNKAASSNKPSNERSGRFVDVMATNKPVAGATTTAAAGSAGNSKTAGKPDNNQTTSRTSAYRLDTKSTSNKRPREGQNFDEPSKKKKISFPTGPASSSRDGYRGNNGGGSGRSSYSGGGGSGGSSYSGGGNEGGFRNGGRRDNGKNDGRRDNRREGGKRGGGNYYSGKR</sequence>
<evidence type="ECO:0000259" key="6">
    <source>
        <dbReference type="Pfam" id="PF11262"/>
    </source>
</evidence>
<feature type="compositionally biased region" description="Polar residues" evidence="5">
    <location>
        <begin position="1498"/>
        <end position="1512"/>
    </location>
</feature>
<dbReference type="EMBL" id="BTFZ01000020">
    <property type="protein sequence ID" value="GMM38710.1"/>
    <property type="molecule type" value="Genomic_DNA"/>
</dbReference>
<evidence type="ECO:0000256" key="1">
    <source>
        <dbReference type="ARBA" id="ARBA00004123"/>
    </source>
</evidence>
<dbReference type="Pfam" id="PF16134">
    <property type="entry name" value="THOC2_N"/>
    <property type="match status" value="1"/>
</dbReference>
<dbReference type="RefSeq" id="XP_064855705.1">
    <property type="nucleotide sequence ID" value="XM_064999633.1"/>
</dbReference>
<dbReference type="GO" id="GO:0006397">
    <property type="term" value="P:mRNA processing"/>
    <property type="evidence" value="ECO:0007669"/>
    <property type="project" value="InterPro"/>
</dbReference>
<organism evidence="9 10">
    <name type="scientific">Saccharomycopsis crataegensis</name>
    <dbReference type="NCBI Taxonomy" id="43959"/>
    <lineage>
        <taxon>Eukaryota</taxon>
        <taxon>Fungi</taxon>
        <taxon>Dikarya</taxon>
        <taxon>Ascomycota</taxon>
        <taxon>Saccharomycotina</taxon>
        <taxon>Saccharomycetes</taxon>
        <taxon>Saccharomycopsidaceae</taxon>
        <taxon>Saccharomycopsis</taxon>
    </lineage>
</organism>
<feature type="domain" description="THO complex subunitTHOC2 C-terminal" evidence="6">
    <location>
        <begin position="978"/>
        <end position="1192"/>
    </location>
</feature>
<dbReference type="InterPro" id="IPR032302">
    <property type="entry name" value="THOC2_N"/>
</dbReference>
<dbReference type="Proteomes" id="UP001360560">
    <property type="component" value="Unassembled WGS sequence"/>
</dbReference>
<dbReference type="InterPro" id="IPR021418">
    <property type="entry name" value="THO_THOC2_C"/>
</dbReference>
<feature type="region of interest" description="Disordered" evidence="5">
    <location>
        <begin position="349"/>
        <end position="384"/>
    </location>
</feature>
<feature type="domain" description="THO complex subunitTHOC2 N-terminal" evidence="7">
    <location>
        <begin position="661"/>
        <end position="735"/>
    </location>
</feature>
<feature type="compositionally biased region" description="Acidic residues" evidence="5">
    <location>
        <begin position="1210"/>
        <end position="1220"/>
    </location>
</feature>
<dbReference type="InterPro" id="IPR040007">
    <property type="entry name" value="Tho2"/>
</dbReference>
<evidence type="ECO:0000259" key="7">
    <source>
        <dbReference type="Pfam" id="PF11732"/>
    </source>
</evidence>
<reference evidence="9 10" key="1">
    <citation type="journal article" date="2023" name="Elife">
        <title>Identification of key yeast species and microbe-microbe interactions impacting larval growth of Drosophila in the wild.</title>
        <authorList>
            <person name="Mure A."/>
            <person name="Sugiura Y."/>
            <person name="Maeda R."/>
            <person name="Honda K."/>
            <person name="Sakurai N."/>
            <person name="Takahashi Y."/>
            <person name="Watada M."/>
            <person name="Katoh T."/>
            <person name="Gotoh A."/>
            <person name="Gotoh Y."/>
            <person name="Taniguchi I."/>
            <person name="Nakamura K."/>
            <person name="Hayashi T."/>
            <person name="Katayama T."/>
            <person name="Uemura T."/>
            <person name="Hattori Y."/>
        </authorList>
    </citation>
    <scope>NUCLEOTIDE SEQUENCE [LARGE SCALE GENOMIC DNA]</scope>
    <source>
        <strain evidence="9 10">SC-9</strain>
    </source>
</reference>
<evidence type="ECO:0000256" key="3">
    <source>
        <dbReference type="ARBA" id="ARBA00019596"/>
    </source>
</evidence>
<dbReference type="Pfam" id="PF11262">
    <property type="entry name" value="Tho2"/>
    <property type="match status" value="2"/>
</dbReference>
<name>A0AAV5QUS4_9ASCO</name>
<feature type="compositionally biased region" description="Basic and acidic residues" evidence="5">
    <location>
        <begin position="1574"/>
        <end position="1585"/>
    </location>
</feature>
<feature type="compositionally biased region" description="Gly residues" evidence="5">
    <location>
        <begin position="1606"/>
        <end position="1639"/>
    </location>
</feature>